<feature type="domain" description="C2H2-type" evidence="7">
    <location>
        <begin position="208"/>
        <end position="230"/>
    </location>
</feature>
<dbReference type="AlphaFoldDB" id="A0A8D8AK22"/>
<proteinExistence type="predicted"/>
<name>A0A8D8AK22_CULPI</name>
<dbReference type="EMBL" id="HBUE01200004">
    <property type="protein sequence ID" value="CAG6529330.1"/>
    <property type="molecule type" value="Transcribed_RNA"/>
</dbReference>
<feature type="domain" description="C2H2-type" evidence="7">
    <location>
        <begin position="262"/>
        <end position="289"/>
    </location>
</feature>
<dbReference type="GO" id="GO:0005634">
    <property type="term" value="C:nucleus"/>
    <property type="evidence" value="ECO:0007669"/>
    <property type="project" value="TreeGrafter"/>
</dbReference>
<evidence type="ECO:0000256" key="6">
    <source>
        <dbReference type="SAM" id="MobiDB-lite"/>
    </source>
</evidence>
<dbReference type="EMBL" id="HBUE01306161">
    <property type="protein sequence ID" value="CAG6581116.1"/>
    <property type="molecule type" value="Transcribed_RNA"/>
</dbReference>
<dbReference type="InterPro" id="IPR013087">
    <property type="entry name" value="Znf_C2H2_type"/>
</dbReference>
<evidence type="ECO:0000259" key="7">
    <source>
        <dbReference type="PROSITE" id="PS50157"/>
    </source>
</evidence>
<evidence type="ECO:0000256" key="1">
    <source>
        <dbReference type="ARBA" id="ARBA00022723"/>
    </source>
</evidence>
<dbReference type="SUPFAM" id="SSF57667">
    <property type="entry name" value="beta-beta-alpha zinc fingers"/>
    <property type="match status" value="3"/>
</dbReference>
<dbReference type="GO" id="GO:0000977">
    <property type="term" value="F:RNA polymerase II transcription regulatory region sequence-specific DNA binding"/>
    <property type="evidence" value="ECO:0007669"/>
    <property type="project" value="TreeGrafter"/>
</dbReference>
<keyword evidence="4" id="KW-0862">Zinc</keyword>
<dbReference type="PROSITE" id="PS50157">
    <property type="entry name" value="ZINC_FINGER_C2H2_2"/>
    <property type="match status" value="6"/>
</dbReference>
<dbReference type="EMBL" id="HBUE01035336">
    <property type="protein sequence ID" value="CAG6458507.1"/>
    <property type="molecule type" value="Transcribed_RNA"/>
</dbReference>
<feature type="region of interest" description="Disordered" evidence="6">
    <location>
        <begin position="1"/>
        <end position="24"/>
    </location>
</feature>
<feature type="domain" description="C2H2-type" evidence="7">
    <location>
        <begin position="235"/>
        <end position="262"/>
    </location>
</feature>
<keyword evidence="2" id="KW-0677">Repeat</keyword>
<evidence type="ECO:0000256" key="5">
    <source>
        <dbReference type="PROSITE-ProRule" id="PRU00042"/>
    </source>
</evidence>
<dbReference type="Gene3D" id="3.30.160.60">
    <property type="entry name" value="Classic Zinc Finger"/>
    <property type="match status" value="5"/>
</dbReference>
<dbReference type="SMART" id="SM00355">
    <property type="entry name" value="ZnF_C2H2"/>
    <property type="match status" value="11"/>
</dbReference>
<dbReference type="PROSITE" id="PS00028">
    <property type="entry name" value="ZINC_FINGER_C2H2_1"/>
    <property type="match status" value="4"/>
</dbReference>
<dbReference type="Pfam" id="PF13894">
    <property type="entry name" value="zf-C2H2_4"/>
    <property type="match status" value="1"/>
</dbReference>
<dbReference type="InterPro" id="IPR036236">
    <property type="entry name" value="Znf_C2H2_sf"/>
</dbReference>
<feature type="compositionally biased region" description="Polar residues" evidence="6">
    <location>
        <begin position="1"/>
        <end position="14"/>
    </location>
</feature>
<dbReference type="PANTHER" id="PTHR24409">
    <property type="entry name" value="ZINC FINGER PROTEIN 142"/>
    <property type="match status" value="1"/>
</dbReference>
<feature type="domain" description="C2H2-type" evidence="7">
    <location>
        <begin position="297"/>
        <end position="324"/>
    </location>
</feature>
<dbReference type="GO" id="GO:0008270">
    <property type="term" value="F:zinc ion binding"/>
    <property type="evidence" value="ECO:0007669"/>
    <property type="project" value="UniProtKB-KW"/>
</dbReference>
<keyword evidence="1" id="KW-0479">Metal-binding</keyword>
<dbReference type="GO" id="GO:0000981">
    <property type="term" value="F:DNA-binding transcription factor activity, RNA polymerase II-specific"/>
    <property type="evidence" value="ECO:0007669"/>
    <property type="project" value="TreeGrafter"/>
</dbReference>
<evidence type="ECO:0000256" key="3">
    <source>
        <dbReference type="ARBA" id="ARBA00022771"/>
    </source>
</evidence>
<dbReference type="Pfam" id="PF00096">
    <property type="entry name" value="zf-C2H2"/>
    <property type="match status" value="4"/>
</dbReference>
<accession>A0A8D8AK22</accession>
<dbReference type="PANTHER" id="PTHR24409:SF295">
    <property type="entry name" value="AZ2-RELATED"/>
    <property type="match status" value="1"/>
</dbReference>
<keyword evidence="3 5" id="KW-0863">Zinc-finger</keyword>
<feature type="domain" description="C2H2-type" evidence="7">
    <location>
        <begin position="325"/>
        <end position="350"/>
    </location>
</feature>
<dbReference type="Pfam" id="PF13912">
    <property type="entry name" value="zf-C2H2_6"/>
    <property type="match status" value="1"/>
</dbReference>
<evidence type="ECO:0000256" key="4">
    <source>
        <dbReference type="ARBA" id="ARBA00022833"/>
    </source>
</evidence>
<protein>
    <submittedName>
        <fullName evidence="8">Zinc finger protein 26</fullName>
    </submittedName>
</protein>
<sequence>MRTVSSNQTEKNMPQQNNDDQQENEAEPIKCWICPAKHFVSEQDYERHTQNIHNGYRFRCEECPGQVLFKDAAEARDHVDDKHDINARTCPHPHCDEQLANEFNLVRHLREAHREVHRFQCELCEDVAFDDRESYEGHVYDDHDGFRVKCHICHRMLKTKLKTHIEYIHSSGSSKATCKICNKQYSSKYKLMRHMKSHTDPRDPALSFRCERCDETFESLSKLNYHKTKHQTKVFQCDKCSKMFYRNAALIQHQKVHESQEFVCQKCLKSFANAAALRRHAESHVKEITFKAEEKVVKCKICEKTFSNQDQLNEHVISYEGKGKLQCHICEQTFKAKKALLSHMKTKGIHDHLAESSK</sequence>
<evidence type="ECO:0000256" key="2">
    <source>
        <dbReference type="ARBA" id="ARBA00022737"/>
    </source>
</evidence>
<evidence type="ECO:0000313" key="8">
    <source>
        <dbReference type="EMBL" id="CAG6458507.1"/>
    </source>
</evidence>
<reference evidence="8" key="1">
    <citation type="submission" date="2021-05" db="EMBL/GenBank/DDBJ databases">
        <authorList>
            <person name="Alioto T."/>
            <person name="Alioto T."/>
            <person name="Gomez Garrido J."/>
        </authorList>
    </citation>
    <scope>NUCLEOTIDE SEQUENCE</scope>
</reference>
<organism evidence="8">
    <name type="scientific">Culex pipiens</name>
    <name type="common">House mosquito</name>
    <dbReference type="NCBI Taxonomy" id="7175"/>
    <lineage>
        <taxon>Eukaryota</taxon>
        <taxon>Metazoa</taxon>
        <taxon>Ecdysozoa</taxon>
        <taxon>Arthropoda</taxon>
        <taxon>Hexapoda</taxon>
        <taxon>Insecta</taxon>
        <taxon>Pterygota</taxon>
        <taxon>Neoptera</taxon>
        <taxon>Endopterygota</taxon>
        <taxon>Diptera</taxon>
        <taxon>Nematocera</taxon>
        <taxon>Culicoidea</taxon>
        <taxon>Culicidae</taxon>
        <taxon>Culicinae</taxon>
        <taxon>Culicini</taxon>
        <taxon>Culex</taxon>
        <taxon>Culex</taxon>
    </lineage>
</organism>
<feature type="domain" description="C2H2-type" evidence="7">
    <location>
        <begin position="176"/>
        <end position="203"/>
    </location>
</feature>